<dbReference type="InterPro" id="IPR036388">
    <property type="entry name" value="WH-like_DNA-bd_sf"/>
</dbReference>
<dbReference type="EMBL" id="JACHMX010000001">
    <property type="protein sequence ID" value="MBB5850379.1"/>
    <property type="molecule type" value="Genomic_DNA"/>
</dbReference>
<evidence type="ECO:0000256" key="1">
    <source>
        <dbReference type="ARBA" id="ARBA00023015"/>
    </source>
</evidence>
<evidence type="ECO:0000256" key="2">
    <source>
        <dbReference type="ARBA" id="ARBA00023163"/>
    </source>
</evidence>
<reference evidence="4 5" key="1">
    <citation type="submission" date="2020-08" db="EMBL/GenBank/DDBJ databases">
        <title>Sequencing the genomes of 1000 actinobacteria strains.</title>
        <authorList>
            <person name="Klenk H.-P."/>
        </authorList>
    </citation>
    <scope>NUCLEOTIDE SEQUENCE [LARGE SCALE GENOMIC DNA]</scope>
    <source>
        <strain evidence="4 5">DSM 45272</strain>
    </source>
</reference>
<keyword evidence="5" id="KW-1185">Reference proteome</keyword>
<keyword evidence="1" id="KW-0805">Transcription regulation</keyword>
<keyword evidence="2" id="KW-0804">Transcription</keyword>
<dbReference type="Gene3D" id="3.30.450.40">
    <property type="match status" value="1"/>
</dbReference>
<dbReference type="PROSITE" id="PS50921">
    <property type="entry name" value="ANTAR"/>
    <property type="match status" value="1"/>
</dbReference>
<dbReference type="RefSeq" id="WP_343071961.1">
    <property type="nucleotide sequence ID" value="NZ_JACHMX010000001.1"/>
</dbReference>
<gene>
    <name evidence="4" type="ORF">HDA45_000466</name>
</gene>
<dbReference type="Gene3D" id="1.10.10.10">
    <property type="entry name" value="Winged helix-like DNA-binding domain superfamily/Winged helix DNA-binding domain"/>
    <property type="match status" value="1"/>
</dbReference>
<evidence type="ECO:0000259" key="3">
    <source>
        <dbReference type="PROSITE" id="PS50921"/>
    </source>
</evidence>
<dbReference type="SMART" id="SM01012">
    <property type="entry name" value="ANTAR"/>
    <property type="match status" value="1"/>
</dbReference>
<name>A0A841ANQ5_9PSEU</name>
<protein>
    <recommendedName>
        <fullName evidence="3">ANTAR domain-containing protein</fullName>
    </recommendedName>
</protein>
<dbReference type="AlphaFoldDB" id="A0A841ANQ5"/>
<comment type="caution">
    <text evidence="4">The sequence shown here is derived from an EMBL/GenBank/DDBJ whole genome shotgun (WGS) entry which is preliminary data.</text>
</comment>
<evidence type="ECO:0000313" key="4">
    <source>
        <dbReference type="EMBL" id="MBB5850379.1"/>
    </source>
</evidence>
<dbReference type="Pfam" id="PF03861">
    <property type="entry name" value="ANTAR"/>
    <property type="match status" value="1"/>
</dbReference>
<dbReference type="InterPro" id="IPR011006">
    <property type="entry name" value="CheY-like_superfamily"/>
</dbReference>
<organism evidence="4 5">
    <name type="scientific">Amycolatopsis umgeniensis</name>
    <dbReference type="NCBI Taxonomy" id="336628"/>
    <lineage>
        <taxon>Bacteria</taxon>
        <taxon>Bacillati</taxon>
        <taxon>Actinomycetota</taxon>
        <taxon>Actinomycetes</taxon>
        <taxon>Pseudonocardiales</taxon>
        <taxon>Pseudonocardiaceae</taxon>
        <taxon>Amycolatopsis</taxon>
    </lineage>
</organism>
<sequence length="239" mass="25885">MNIWREGIVAGVDRESAVCAAFTGLTASVTEDLGPDRIVDTLSSECVRLLPIDSMEVFLPGLKLERYSAAGEKGPARESFETGNDVAVKDLSAEVARWPDYVARMTDLGYAAVSALPLRTMEETVGAVTFLSVETAVLSAEDRRLGQALADVATLCLRQQREVRHYRTLSAQLQSALDSRVIIEQAKGVLAERAGIGVSTAFQRMRSFARSSNSKLSDVAHAVVDGTVDSEKLLRPRGR</sequence>
<dbReference type="InterPro" id="IPR005561">
    <property type="entry name" value="ANTAR"/>
</dbReference>
<dbReference type="Proteomes" id="UP000580861">
    <property type="component" value="Unassembled WGS sequence"/>
</dbReference>
<dbReference type="SUPFAM" id="SSF55781">
    <property type="entry name" value="GAF domain-like"/>
    <property type="match status" value="1"/>
</dbReference>
<dbReference type="SUPFAM" id="SSF52172">
    <property type="entry name" value="CheY-like"/>
    <property type="match status" value="1"/>
</dbReference>
<accession>A0A841ANQ5</accession>
<dbReference type="InterPro" id="IPR029016">
    <property type="entry name" value="GAF-like_dom_sf"/>
</dbReference>
<evidence type="ECO:0000313" key="5">
    <source>
        <dbReference type="Proteomes" id="UP000580861"/>
    </source>
</evidence>
<dbReference type="GO" id="GO:0003723">
    <property type="term" value="F:RNA binding"/>
    <property type="evidence" value="ECO:0007669"/>
    <property type="project" value="InterPro"/>
</dbReference>
<feature type="domain" description="ANTAR" evidence="3">
    <location>
        <begin position="163"/>
        <end position="224"/>
    </location>
</feature>
<proteinExistence type="predicted"/>